<evidence type="ECO:0000256" key="1">
    <source>
        <dbReference type="SAM" id="MobiDB-lite"/>
    </source>
</evidence>
<sequence>MPTEEENIQYLYLVLTAGGAPTIDMAAISKALNVSAGATSKRWSRLKQAMEGGKNPGSSAYEFLWLCVKHSSRDKVPDWNDIAQKCGTTSGAASKRYSRMKQAFEKGDAAPSTPSKSKNTNNPSSPAGTTPTPKRKRAAATTPKKKPEMNFKPDEEEDEGKYVDKKPKRAKAGATKPKATLKSKGKGKETVVKEEQEAEEADQPAGFLVPNNAFSAYKTYNPAHLPTPTLSSSVNPTEATTFIKTDPDAPYHHTHHHPNGMRGPLYDGSVDEDQDDFYDAKEYFTQESELQAPDCQLCECRGNWVADVLANQVGDAGVHQWLEEF</sequence>
<protein>
    <recommendedName>
        <fullName evidence="2">Myb-like DNA-binding domain-containing protein</fullName>
    </recommendedName>
</protein>
<proteinExistence type="predicted"/>
<feature type="compositionally biased region" description="Low complexity" evidence="1">
    <location>
        <begin position="111"/>
        <end position="132"/>
    </location>
</feature>
<evidence type="ECO:0000259" key="2">
    <source>
        <dbReference type="Pfam" id="PF22980"/>
    </source>
</evidence>
<dbReference type="OrthoDB" id="3944408at2759"/>
<dbReference type="EMBL" id="MU005571">
    <property type="protein sequence ID" value="KAF2690415.1"/>
    <property type="molecule type" value="Genomic_DNA"/>
</dbReference>
<feature type="domain" description="Myb-like DNA-binding" evidence="2">
    <location>
        <begin position="60"/>
        <end position="106"/>
    </location>
</feature>
<feature type="region of interest" description="Disordered" evidence="1">
    <location>
        <begin position="103"/>
        <end position="203"/>
    </location>
</feature>
<keyword evidence="4" id="KW-1185">Reference proteome</keyword>
<feature type="domain" description="Myb-like DNA-binding" evidence="2">
    <location>
        <begin position="5"/>
        <end position="51"/>
    </location>
</feature>
<name>A0A6G1JJU1_9PLEO</name>
<evidence type="ECO:0000313" key="3">
    <source>
        <dbReference type="EMBL" id="KAF2690415.1"/>
    </source>
</evidence>
<dbReference type="Proteomes" id="UP000799291">
    <property type="component" value="Unassembled WGS sequence"/>
</dbReference>
<reference evidence="3" key="1">
    <citation type="journal article" date="2020" name="Stud. Mycol.">
        <title>101 Dothideomycetes genomes: a test case for predicting lifestyles and emergence of pathogens.</title>
        <authorList>
            <person name="Haridas S."/>
            <person name="Albert R."/>
            <person name="Binder M."/>
            <person name="Bloem J."/>
            <person name="Labutti K."/>
            <person name="Salamov A."/>
            <person name="Andreopoulos B."/>
            <person name="Baker S."/>
            <person name="Barry K."/>
            <person name="Bills G."/>
            <person name="Bluhm B."/>
            <person name="Cannon C."/>
            <person name="Castanera R."/>
            <person name="Culley D."/>
            <person name="Daum C."/>
            <person name="Ezra D."/>
            <person name="Gonzalez J."/>
            <person name="Henrissat B."/>
            <person name="Kuo A."/>
            <person name="Liang C."/>
            <person name="Lipzen A."/>
            <person name="Lutzoni F."/>
            <person name="Magnuson J."/>
            <person name="Mondo S."/>
            <person name="Nolan M."/>
            <person name="Ohm R."/>
            <person name="Pangilinan J."/>
            <person name="Park H.-J."/>
            <person name="Ramirez L."/>
            <person name="Alfaro M."/>
            <person name="Sun H."/>
            <person name="Tritt A."/>
            <person name="Yoshinaga Y."/>
            <person name="Zwiers L.-H."/>
            <person name="Turgeon B."/>
            <person name="Goodwin S."/>
            <person name="Spatafora J."/>
            <person name="Crous P."/>
            <person name="Grigoriev I."/>
        </authorList>
    </citation>
    <scope>NUCLEOTIDE SEQUENCE</scope>
    <source>
        <strain evidence="3">CBS 122367</strain>
    </source>
</reference>
<evidence type="ECO:0000313" key="4">
    <source>
        <dbReference type="Proteomes" id="UP000799291"/>
    </source>
</evidence>
<dbReference type="Pfam" id="PF22980">
    <property type="entry name" value="Myb_DNA-bind_8"/>
    <property type="match status" value="2"/>
</dbReference>
<gene>
    <name evidence="3" type="ORF">K458DRAFT_427152</name>
</gene>
<accession>A0A6G1JJU1</accession>
<feature type="compositionally biased region" description="Basic and acidic residues" evidence="1">
    <location>
        <begin position="186"/>
        <end position="195"/>
    </location>
</feature>
<dbReference type="InterPro" id="IPR054505">
    <property type="entry name" value="Myb_DNA-bind_8"/>
</dbReference>
<dbReference type="AlphaFoldDB" id="A0A6G1JJU1"/>
<organism evidence="3 4">
    <name type="scientific">Lentithecium fluviatile CBS 122367</name>
    <dbReference type="NCBI Taxonomy" id="1168545"/>
    <lineage>
        <taxon>Eukaryota</taxon>
        <taxon>Fungi</taxon>
        <taxon>Dikarya</taxon>
        <taxon>Ascomycota</taxon>
        <taxon>Pezizomycotina</taxon>
        <taxon>Dothideomycetes</taxon>
        <taxon>Pleosporomycetidae</taxon>
        <taxon>Pleosporales</taxon>
        <taxon>Massarineae</taxon>
        <taxon>Lentitheciaceae</taxon>
        <taxon>Lentithecium</taxon>
    </lineage>
</organism>